<feature type="region of interest" description="Disordered" evidence="2">
    <location>
        <begin position="113"/>
        <end position="224"/>
    </location>
</feature>
<organism evidence="3">
    <name type="scientific">viral metagenome</name>
    <dbReference type="NCBI Taxonomy" id="1070528"/>
    <lineage>
        <taxon>unclassified sequences</taxon>
        <taxon>metagenomes</taxon>
        <taxon>organismal metagenomes</taxon>
    </lineage>
</organism>
<feature type="coiled-coil region" evidence="1">
    <location>
        <begin position="20"/>
        <end position="47"/>
    </location>
</feature>
<feature type="compositionally biased region" description="Acidic residues" evidence="2">
    <location>
        <begin position="121"/>
        <end position="224"/>
    </location>
</feature>
<dbReference type="EMBL" id="MN739646">
    <property type="protein sequence ID" value="QHT17858.1"/>
    <property type="molecule type" value="Genomic_DNA"/>
</dbReference>
<reference evidence="3" key="1">
    <citation type="journal article" date="2020" name="Nature">
        <title>Giant virus diversity and host interactions through global metagenomics.</title>
        <authorList>
            <person name="Schulz F."/>
            <person name="Roux S."/>
            <person name="Paez-Espino D."/>
            <person name="Jungbluth S."/>
            <person name="Walsh D.A."/>
            <person name="Denef V.J."/>
            <person name="McMahon K.D."/>
            <person name="Konstantinidis K.T."/>
            <person name="Eloe-Fadrosh E.A."/>
            <person name="Kyrpides N.C."/>
            <person name="Woyke T."/>
        </authorList>
    </citation>
    <scope>NUCLEOTIDE SEQUENCE</scope>
    <source>
        <strain evidence="3">GVMAG-M-3300023174-3</strain>
    </source>
</reference>
<proteinExistence type="predicted"/>
<accession>A0A6C0DLN1</accession>
<name>A0A6C0DLN1_9ZZZZ</name>
<dbReference type="AlphaFoldDB" id="A0A6C0DLN1"/>
<evidence type="ECO:0000256" key="1">
    <source>
        <dbReference type="SAM" id="Coils"/>
    </source>
</evidence>
<evidence type="ECO:0000313" key="3">
    <source>
        <dbReference type="EMBL" id="QHT17858.1"/>
    </source>
</evidence>
<protein>
    <submittedName>
        <fullName evidence="3">Uncharacterized protein</fullName>
    </submittedName>
</protein>
<evidence type="ECO:0000256" key="2">
    <source>
        <dbReference type="SAM" id="MobiDB-lite"/>
    </source>
</evidence>
<keyword evidence="1" id="KW-0175">Coiled coil</keyword>
<sequence length="271" mass="30866">MSTEMLHRDTMAVLMELPLVKTLLSEKNRLSRKCKTLREENKALRNLIRSLPEFRCAHYTQTNASVPIKTESSQSHVPMQCEPLVDSDEVVYIEQPDQNKPNIVFVIEDDAQTEAVQASESGEEEADEGEEKAQTGEEEAVDEEVEEEAVEEEVEEEAVEEEVEEEAVEEEVEEEAVEEEVEDEAEEEVEEEEEEVEEEEEEEVEEEEEEAGEEVEDAESDEEVFEVTIKGKPYYTTNATNGIIYAIETDESVGDEIGVFENGKAKFNKKK</sequence>